<dbReference type="eggNOG" id="COG2070">
    <property type="taxonomic scope" value="Bacteria"/>
</dbReference>
<dbReference type="Pfam" id="PF08659">
    <property type="entry name" value="KR"/>
    <property type="match status" value="1"/>
</dbReference>
<dbReference type="SUPFAM" id="SSF47336">
    <property type="entry name" value="ACP-like"/>
    <property type="match status" value="1"/>
</dbReference>
<dbReference type="InterPro" id="IPR052568">
    <property type="entry name" value="PKS-FAS_Synthase"/>
</dbReference>
<dbReference type="KEGG" id="asd:AS9A_2732"/>
<dbReference type="eggNOG" id="COG1028">
    <property type="taxonomic scope" value="Bacteria"/>
</dbReference>
<dbReference type="Pfam" id="PF00698">
    <property type="entry name" value="Acyl_transf_1"/>
    <property type="match status" value="1"/>
</dbReference>
<dbReference type="EMBL" id="CP002786">
    <property type="protein sequence ID" value="AEF41179.1"/>
    <property type="molecule type" value="Genomic_DNA"/>
</dbReference>
<protein>
    <submittedName>
        <fullName evidence="6">Erythronolide synthase</fullName>
    </submittedName>
</protein>
<evidence type="ECO:0000256" key="1">
    <source>
        <dbReference type="ARBA" id="ARBA00022450"/>
    </source>
</evidence>
<dbReference type="InterPro" id="IPR036736">
    <property type="entry name" value="ACP-like_sf"/>
</dbReference>
<dbReference type="PROSITE" id="PS52004">
    <property type="entry name" value="KS3_2"/>
    <property type="match status" value="1"/>
</dbReference>
<dbReference type="InterPro" id="IPR013968">
    <property type="entry name" value="PKS_KR"/>
</dbReference>
<keyword evidence="7" id="KW-1185">Reference proteome</keyword>
<evidence type="ECO:0000259" key="4">
    <source>
        <dbReference type="PROSITE" id="PS50075"/>
    </source>
</evidence>
<dbReference type="Pfam" id="PF02801">
    <property type="entry name" value="Ketoacyl-synt_C"/>
    <property type="match status" value="1"/>
</dbReference>
<dbReference type="SUPFAM" id="SSF53901">
    <property type="entry name" value="Thiolase-like"/>
    <property type="match status" value="1"/>
</dbReference>
<dbReference type="PANTHER" id="PTHR43074:SF1">
    <property type="entry name" value="BETA-KETOACYL SYNTHASE FAMILY PROTEIN-RELATED"/>
    <property type="match status" value="1"/>
</dbReference>
<keyword evidence="2" id="KW-0597">Phosphoprotein</keyword>
<dbReference type="Proteomes" id="UP000009235">
    <property type="component" value="Chromosome"/>
</dbReference>
<reference evidence="6 7" key="1">
    <citation type="journal article" date="2011" name="J. Bacteriol.">
        <title>Complete genome sequence of Amycolicicoccus subflavus DQS3-9A1T, an actinomycete isolated from crude oil-polluted soil.</title>
        <authorList>
            <person name="Cai M."/>
            <person name="Chen W.M."/>
            <person name="Nie Y."/>
            <person name="Chi C.Q."/>
            <person name="Wang Y.N."/>
            <person name="Tang Y.Q."/>
            <person name="Li G.Y."/>
            <person name="Wu X.L."/>
        </authorList>
    </citation>
    <scope>NUCLEOTIDE SEQUENCE [LARGE SCALE GENOMIC DNA]</scope>
    <source>
        <strain evidence="7">DSM 45089 / DQS3-9A1</strain>
    </source>
</reference>
<dbReference type="SUPFAM" id="SSF52151">
    <property type="entry name" value="FabD/lysophospholipase-like"/>
    <property type="match status" value="1"/>
</dbReference>
<dbReference type="SUPFAM" id="SSF55048">
    <property type="entry name" value="Probable ACP-binding domain of malonyl-CoA ACP transacylase"/>
    <property type="match status" value="1"/>
</dbReference>
<dbReference type="Pfam" id="PF00109">
    <property type="entry name" value="ketoacyl-synt"/>
    <property type="match status" value="1"/>
</dbReference>
<dbReference type="CDD" id="cd00833">
    <property type="entry name" value="PKS"/>
    <property type="match status" value="1"/>
</dbReference>
<dbReference type="InterPro" id="IPR014030">
    <property type="entry name" value="Ketoacyl_synth_N"/>
</dbReference>
<dbReference type="PANTHER" id="PTHR43074">
    <property type="entry name" value="OMEGA-3 POLYUNSATURATED FATTY ACID SYNTHASE PFAB-RELATED"/>
    <property type="match status" value="1"/>
</dbReference>
<dbReference type="Pfam" id="PF00550">
    <property type="entry name" value="PP-binding"/>
    <property type="match status" value="1"/>
</dbReference>
<dbReference type="InterPro" id="IPR014031">
    <property type="entry name" value="Ketoacyl_synth_C"/>
</dbReference>
<organism evidence="6 7">
    <name type="scientific">Hoyosella subflava (strain DSM 45089 / JCM 17490 / NBRC 109087 / DQS3-9A1)</name>
    <name type="common">Amycolicicoccus subflavus</name>
    <dbReference type="NCBI Taxonomy" id="443218"/>
    <lineage>
        <taxon>Bacteria</taxon>
        <taxon>Bacillati</taxon>
        <taxon>Actinomycetota</taxon>
        <taxon>Actinomycetes</taxon>
        <taxon>Mycobacteriales</taxon>
        <taxon>Hoyosellaceae</taxon>
        <taxon>Hoyosella</taxon>
    </lineage>
</organism>
<sequence length="2254" mass="235896">MHTADAVRDLVIAIGPLGYPNATAVAAASHSGAHGVLDLGEGRSAARRELAIAARMVPGGFGVRISADCVLGARELPDEVACVVLTRDALARADEFRGRRLLAEVTSPTEARRAREAGVHGVIARGCETGGLVGEVSSFVLLQQLTADDSCTLPVWLAGGIGPDTAAAAVVGGARGVVLDIQLALLGESNIPADVRAVLAGIDGSESVVENGQRTVRRMSRGGSVVLPVGEDGYLARTFESRFGTVAASVRAVREAITAAVVCASDAASMLAPASPLARDLGTALPLAQGPMTRVSDQPQFAEAVAAGGAVPFIALAVNSGARSREILGATKALVGDCPWGVGILGFADAKLREDQIEAVLATKPTHAIIAGGRPAQALRLESEGISTFLHVPSPGLLRQYLGAGARKFIFEGAECGGHVGPRHSFPLWQAQLEELRLFLADNPAAMPEVQVFFAGGIHDERSAAMVAALAHPLTAAGMKAGLLAGTAYLFTEEAVHCGAVVSGFQQHVISATRTMLLETAPGHATRCVESQFAQQFARVREELKANGVPDRELWEKLEQLNIGRLRVASKGVDRDGDALVSVSPDRQLRDGMFMAGDVALLRDRIVSIEDVHTSMTTSAARWYQARSSVLAGELGVRSTPEPQTAPLDIAIVGMAAFFPQAPTLSAFWSNILAGVDAVTEVPSGRWDPELYFSPEGGDGKTPSRWGGFLPPIPFDPLRFGIPPASLPSIEPTQLLALEVADRALRDAGYDDRPFDRQRTAVIFGAESGSDLSSAGVLRNVLPSYLGELPAELDAQLPKLTEDSFPGVLANVISGRIANRLDLGGANYTVDAACASSLAALDASCKELVSGSAETVLCGGIDLHNSINDYLMFASVHALSATGRSATFDSSADGIALGEGAGCVVLKRLADAERDGDRIYAVIKGVGSASDGRSLGLTAPRPEGQRAALERAYRSASISPAEVGLVEAHGTGTVVGDRTELTTLTALFSDAGAEAGQVTLGSVKSQIGHTKCAAGVAGLIKVALSIYTGVKPPTLHVREPNPAWQEDRNPFVFTAEPLPWEKMPAERIAGVSAFGFGGTNFHAVLCGHHATIAPPHAYNDWPAELFTFRGATENAAIGEAREFLSRVDLTASSAGAEWVLRDWAFAAACASDMAASRGEPVWIAFVATNVGELRHLLASVTSDTPDRVRGVFVRDGEVTADGKVAFLFPGQGSQRPRMGAGVLVAFPHLQHHLQRGASYARAIYPPTAFTKDTADRHRAAITDTRVAQPALGIVEMALHDLLRTAGVVPDMVGGHSYGELSAFAAAGVLDPDTLLELSAERADAILHAAGEMADRGTMAAVSGTAQEVNDALSAAGLDTDVVIANDNAPKQNVISGSSPSIGAATDALKAAGLSVSRINVSCAFHSPLVASASDRFAQRLATTQLYPAEMPVYSNTTAAVYPNDSAAVRKGLAAQISAPVRFREQIGAMYEAGARVFIEVGPGHVLTKLTRSILGDKSHTVIPLDDGTSTGLTALLTAFAKMAAAGVDLRTGWLFDGRDAIAPDPNVTIKRPGWTVDGHLVRTADGSIPQGALAPATRVRLTPVMSTTPQESSGAEALISEFLRNSREMVAAQRDVLLGYLGAGANIPAPSPITYAPQQSAAFVNPAEAVAAPAADRPIETAPSVEHAAHSQQSVLSLVFEVIGRRTGYPVEMIEPDLDLEADLSVDSIKRAEIAGELAAELGLHPGDDSEMEEVAKARTAAAIAELLANKLGGFPEQSEERVTAPDNGDGAATVIAPKRLIMRRIPLPPVGSAPQLAGLRVLVIGSGPLAEALKSELHAHDAMPVVTSASFTAIREAMDVPIGGVFYLGNQDRDDAPSLPDAFPVLRELITAAPRWLLAAGPGEGLRGFFRTVSREYPNLHSSVVESNESDVHRFAAELVAETAAPPGEPLVLCDNGVRRRLALEPTDLGAVAVAGAGPNGVGAAEAAALGLDQDSVVLIVGGARGITARFAATLAAASRCHIELVGRTTLSQMPEDPKVAAASTAQELRAVMIESGLRSPAEIETAVSRTLAEREVRFTLHRLRELGATVQYRSADVRDPEAVTSLVSSIHAEYGRLDGIVYAAGIIEDKLIAEKPAASFTRVFTTKVTGARLLITAAEELSNGPRFMVFFGSIAAVLGNRGQADYAAANDELEALGRNWTVAGQRRGLTVHWGPWAPTGENNGMVTPELMRSYAKRGVSLIDPEEGTASLLRELAWGDESVNSVVYTASGW</sequence>
<dbReference type="InterPro" id="IPR013785">
    <property type="entry name" value="Aldolase_TIM"/>
</dbReference>
<dbReference type="InterPro" id="IPR016036">
    <property type="entry name" value="Malonyl_transacylase_ACP-bd"/>
</dbReference>
<dbReference type="InterPro" id="IPR016035">
    <property type="entry name" value="Acyl_Trfase/lysoPLipase"/>
</dbReference>
<dbReference type="HOGENOM" id="CLU_000022_30_1_11"/>
<dbReference type="Gene3D" id="3.20.20.70">
    <property type="entry name" value="Aldolase class I"/>
    <property type="match status" value="2"/>
</dbReference>
<dbReference type="Gene3D" id="3.40.366.10">
    <property type="entry name" value="Malonyl-Coenzyme A Acyl Carrier Protein, domain 2"/>
    <property type="match status" value="1"/>
</dbReference>
<dbReference type="SUPFAM" id="SSF51412">
    <property type="entry name" value="Inosine monophosphate dehydrogenase (IMPDH)"/>
    <property type="match status" value="1"/>
</dbReference>
<dbReference type="InterPro" id="IPR001227">
    <property type="entry name" value="Ac_transferase_dom_sf"/>
</dbReference>
<dbReference type="InterPro" id="IPR036291">
    <property type="entry name" value="NAD(P)-bd_dom_sf"/>
</dbReference>
<evidence type="ECO:0000313" key="6">
    <source>
        <dbReference type="EMBL" id="AEF41179.1"/>
    </source>
</evidence>
<dbReference type="RefSeq" id="WP_013807528.1">
    <property type="nucleotide sequence ID" value="NC_015564.1"/>
</dbReference>
<evidence type="ECO:0000256" key="2">
    <source>
        <dbReference type="ARBA" id="ARBA00022553"/>
    </source>
</evidence>
<dbReference type="SMART" id="SM00825">
    <property type="entry name" value="PKS_KS"/>
    <property type="match status" value="1"/>
</dbReference>
<feature type="domain" description="Carrier" evidence="4">
    <location>
        <begin position="1666"/>
        <end position="1752"/>
    </location>
</feature>
<evidence type="ECO:0000313" key="7">
    <source>
        <dbReference type="Proteomes" id="UP000009235"/>
    </source>
</evidence>
<dbReference type="SUPFAM" id="SSF51735">
    <property type="entry name" value="NAD(P)-binding Rossmann-fold domains"/>
    <property type="match status" value="2"/>
</dbReference>
<dbReference type="InterPro" id="IPR014043">
    <property type="entry name" value="Acyl_transferase_dom"/>
</dbReference>
<dbReference type="Gene3D" id="3.40.47.10">
    <property type="match status" value="1"/>
</dbReference>
<dbReference type="Gene3D" id="3.40.50.720">
    <property type="entry name" value="NAD(P)-binding Rossmann-like Domain"/>
    <property type="match status" value="1"/>
</dbReference>
<feature type="domain" description="Ketosynthase family 3 (KS3)" evidence="5">
    <location>
        <begin position="647"/>
        <end position="1087"/>
    </location>
</feature>
<dbReference type="InterPro" id="IPR016039">
    <property type="entry name" value="Thiolase-like"/>
</dbReference>
<dbReference type="PROSITE" id="PS50075">
    <property type="entry name" value="CARRIER"/>
    <property type="match status" value="1"/>
</dbReference>
<dbReference type="OrthoDB" id="9778690at2"/>
<evidence type="ECO:0000256" key="3">
    <source>
        <dbReference type="ARBA" id="ARBA00022679"/>
    </source>
</evidence>
<dbReference type="InterPro" id="IPR057326">
    <property type="entry name" value="KR_dom"/>
</dbReference>
<proteinExistence type="predicted"/>
<evidence type="ECO:0000259" key="5">
    <source>
        <dbReference type="PROSITE" id="PS52004"/>
    </source>
</evidence>
<dbReference type="InterPro" id="IPR020841">
    <property type="entry name" value="PKS_Beta-ketoAc_synthase_dom"/>
</dbReference>
<dbReference type="STRING" id="443218.AS9A_2732"/>
<keyword evidence="1" id="KW-0596">Phosphopantetheine</keyword>
<dbReference type="Gene3D" id="1.10.1200.10">
    <property type="entry name" value="ACP-like"/>
    <property type="match status" value="1"/>
</dbReference>
<dbReference type="SUPFAM" id="SSF51395">
    <property type="entry name" value="FMN-linked oxidoreductases"/>
    <property type="match status" value="1"/>
</dbReference>
<dbReference type="eggNOG" id="COG3321">
    <property type="taxonomic scope" value="Bacteria"/>
</dbReference>
<dbReference type="SMART" id="SM00827">
    <property type="entry name" value="PKS_AT"/>
    <property type="match status" value="1"/>
</dbReference>
<accession>F6EI72</accession>
<dbReference type="Gene3D" id="3.30.70.250">
    <property type="entry name" value="Malonyl-CoA ACP transacylase, ACP-binding"/>
    <property type="match status" value="1"/>
</dbReference>
<dbReference type="InterPro" id="IPR009081">
    <property type="entry name" value="PP-bd_ACP"/>
</dbReference>
<dbReference type="eggNOG" id="COG0236">
    <property type="taxonomic scope" value="Bacteria"/>
</dbReference>
<dbReference type="SMART" id="SM00822">
    <property type="entry name" value="PKS_KR"/>
    <property type="match status" value="1"/>
</dbReference>
<keyword evidence="3" id="KW-0808">Transferase</keyword>
<name>F6EI72_HOYSD</name>
<dbReference type="GO" id="GO:0016746">
    <property type="term" value="F:acyltransferase activity"/>
    <property type="evidence" value="ECO:0007669"/>
    <property type="project" value="InterPro"/>
</dbReference>
<gene>
    <name evidence="6" type="ordered locus">AS9A_2732</name>
</gene>